<dbReference type="SUPFAM" id="SSF50156">
    <property type="entry name" value="PDZ domain-like"/>
    <property type="match status" value="1"/>
</dbReference>
<dbReference type="PROSITE" id="PS50106">
    <property type="entry name" value="PDZ"/>
    <property type="match status" value="1"/>
</dbReference>
<keyword evidence="3" id="KW-0472">Membrane</keyword>
<feature type="region of interest" description="Disordered" evidence="2">
    <location>
        <begin position="80"/>
        <end position="123"/>
    </location>
</feature>
<dbReference type="AlphaFoldDB" id="A0A9Q0MBX4"/>
<evidence type="ECO:0000313" key="5">
    <source>
        <dbReference type="EMBL" id="KAJ6220865.1"/>
    </source>
</evidence>
<feature type="domain" description="PDZ" evidence="4">
    <location>
        <begin position="224"/>
        <end position="290"/>
    </location>
</feature>
<dbReference type="Pfam" id="PF25082">
    <property type="entry name" value="GIPC1_GH2"/>
    <property type="match status" value="1"/>
</dbReference>
<dbReference type="InterPro" id="IPR056814">
    <property type="entry name" value="GIPC1-3_GH1"/>
</dbReference>
<dbReference type="InterPro" id="IPR055349">
    <property type="entry name" value="GH2_GIPC"/>
</dbReference>
<comment type="caution">
    <text evidence="5">The sequence shown here is derived from an EMBL/GenBank/DDBJ whole genome shotgun (WGS) entry which is preliminary data.</text>
</comment>
<accession>A0A9Q0MBX4</accession>
<dbReference type="PANTHER" id="PTHR12259">
    <property type="entry name" value="RGS-GAIP INTERACTING PROTEIN GIPC"/>
    <property type="match status" value="1"/>
</dbReference>
<dbReference type="InterPro" id="IPR036034">
    <property type="entry name" value="PDZ_sf"/>
</dbReference>
<dbReference type="Gene3D" id="2.30.42.10">
    <property type="match status" value="1"/>
</dbReference>
<dbReference type="InterPro" id="IPR001478">
    <property type="entry name" value="PDZ"/>
</dbReference>
<dbReference type="InterPro" id="IPR017379">
    <property type="entry name" value="GIPC1/2/3"/>
</dbReference>
<dbReference type="Pfam" id="PF25083">
    <property type="entry name" value="GIPC1_GH1"/>
    <property type="match status" value="1"/>
</dbReference>
<evidence type="ECO:0000259" key="4">
    <source>
        <dbReference type="PROSITE" id="PS50106"/>
    </source>
</evidence>
<comment type="similarity">
    <text evidence="1">Belongs to the GIPC family.</text>
</comment>
<proteinExistence type="inferred from homology"/>
<evidence type="ECO:0000256" key="3">
    <source>
        <dbReference type="SAM" id="Phobius"/>
    </source>
</evidence>
<evidence type="ECO:0000256" key="2">
    <source>
        <dbReference type="SAM" id="MobiDB-lite"/>
    </source>
</evidence>
<protein>
    <recommendedName>
        <fullName evidence="4">PDZ domain-containing protein</fullName>
    </recommendedName>
</protein>
<keyword evidence="6" id="KW-1185">Reference proteome</keyword>
<feature type="compositionally biased region" description="Polar residues" evidence="2">
    <location>
        <begin position="109"/>
        <end position="123"/>
    </location>
</feature>
<name>A0A9Q0MBX4_BLOTA</name>
<evidence type="ECO:0000256" key="1">
    <source>
        <dbReference type="ARBA" id="ARBA00009011"/>
    </source>
</evidence>
<dbReference type="SMART" id="SM00228">
    <property type="entry name" value="PDZ"/>
    <property type="match status" value="1"/>
</dbReference>
<reference evidence="5" key="1">
    <citation type="submission" date="2022-12" db="EMBL/GenBank/DDBJ databases">
        <title>Genome assemblies of Blomia tropicalis.</title>
        <authorList>
            <person name="Cui Y."/>
        </authorList>
    </citation>
    <scope>NUCLEOTIDE SEQUENCE</scope>
    <source>
        <tissue evidence="5">Adult mites</tissue>
    </source>
</reference>
<gene>
    <name evidence="5" type="ORF">RDWZM_006677</name>
</gene>
<feature type="transmembrane region" description="Helical" evidence="3">
    <location>
        <begin position="33"/>
        <end position="56"/>
    </location>
</feature>
<dbReference type="Proteomes" id="UP001142055">
    <property type="component" value="Chromosome 2"/>
</dbReference>
<sequence>MGTTGRFGGGGHGLTGPKHIWYDTDYSELYKGLAVVIGFFLFLVLLLLIFILISYLRKWYRLKKRPDSANVDDVVTVGHKGEHRRPIDPTMAKCQMGGQAPGKRYSKSGVPSASGSQQSTPLIKSLPKSSLTSIPVEIIDGKMMKSIHNQHLQQQGYPAQMPLSNQPPITSASQQQQNAHYQEFPTHIMYCTLNTSKVDMDRILGGQIGLDDIIYVHRKGIRKQVEVTKTEKFLGLTIADNSNGCSYIKKVKLDSTASRVPFIKVGDHIESIMEQSMVGCRHYEVARYLKLIPLDKIFTLTLIEPVSSTASSLSQDEMTAKSLEDNRIIRNGFGTLRLRNNGQLASLLNDDASSSTMYANLDGNGNGNDDSSLMLIALSYINKQLEKFIGINDDELAEELWHLAVQTNPHQFATSISRSDLNEFKFNSDFLFNVWTIVNDVVHGRMPTNV</sequence>
<keyword evidence="3" id="KW-0812">Transmembrane</keyword>
<organism evidence="5 6">
    <name type="scientific">Blomia tropicalis</name>
    <name type="common">Mite</name>
    <dbReference type="NCBI Taxonomy" id="40697"/>
    <lineage>
        <taxon>Eukaryota</taxon>
        <taxon>Metazoa</taxon>
        <taxon>Ecdysozoa</taxon>
        <taxon>Arthropoda</taxon>
        <taxon>Chelicerata</taxon>
        <taxon>Arachnida</taxon>
        <taxon>Acari</taxon>
        <taxon>Acariformes</taxon>
        <taxon>Sarcoptiformes</taxon>
        <taxon>Astigmata</taxon>
        <taxon>Glycyphagoidea</taxon>
        <taxon>Echimyopodidae</taxon>
        <taxon>Blomia</taxon>
    </lineage>
</organism>
<evidence type="ECO:0000313" key="6">
    <source>
        <dbReference type="Proteomes" id="UP001142055"/>
    </source>
</evidence>
<dbReference type="PANTHER" id="PTHR12259:SF1">
    <property type="entry name" value="GH21964P"/>
    <property type="match status" value="1"/>
</dbReference>
<keyword evidence="3" id="KW-1133">Transmembrane helix</keyword>
<dbReference type="EMBL" id="JAPWDV010000002">
    <property type="protein sequence ID" value="KAJ6220865.1"/>
    <property type="molecule type" value="Genomic_DNA"/>
</dbReference>